<sequence>MANWSVPRTAELEKHLSSRDLRERYPKCDYGARVDTASSRKLELIPNRGNSINPVASNLLHIG</sequence>
<proteinExistence type="predicted"/>
<gene>
    <name evidence="1" type="ORF">AVDCRST_MAG93-4700</name>
</gene>
<dbReference type="EMBL" id="CADCTR010001584">
    <property type="protein sequence ID" value="CAA9302447.1"/>
    <property type="molecule type" value="Genomic_DNA"/>
</dbReference>
<evidence type="ECO:0000313" key="1">
    <source>
        <dbReference type="EMBL" id="CAA9302447.1"/>
    </source>
</evidence>
<organism evidence="1">
    <name type="scientific">uncultured Chloroflexia bacterium</name>
    <dbReference type="NCBI Taxonomy" id="1672391"/>
    <lineage>
        <taxon>Bacteria</taxon>
        <taxon>Bacillati</taxon>
        <taxon>Chloroflexota</taxon>
        <taxon>Chloroflexia</taxon>
        <taxon>environmental samples</taxon>
    </lineage>
</organism>
<name>A0A6J4KFH5_9CHLR</name>
<reference evidence="1" key="1">
    <citation type="submission" date="2020-02" db="EMBL/GenBank/DDBJ databases">
        <authorList>
            <person name="Meier V. D."/>
        </authorList>
    </citation>
    <scope>NUCLEOTIDE SEQUENCE</scope>
    <source>
        <strain evidence="1">AVDCRST_MAG93</strain>
    </source>
</reference>
<protein>
    <submittedName>
        <fullName evidence="1">Uncharacterized protein</fullName>
    </submittedName>
</protein>
<dbReference type="AlphaFoldDB" id="A0A6J4KFH5"/>
<accession>A0A6J4KFH5</accession>